<feature type="compositionally biased region" description="Basic residues" evidence="2">
    <location>
        <begin position="240"/>
        <end position="252"/>
    </location>
</feature>
<gene>
    <name evidence="3" type="ORF">GcM3_181025</name>
</gene>
<comment type="caution">
    <text evidence="3">The sequence shown here is derived from an EMBL/GenBank/DDBJ whole genome shotgun (WGS) entry which is preliminary data.</text>
</comment>
<dbReference type="PANTHER" id="PTHR24111">
    <property type="entry name" value="LEUCINE-RICH REPEAT-CONTAINING PROTEIN 34"/>
    <property type="match status" value="1"/>
</dbReference>
<organism evidence="3 4">
    <name type="scientific">Golovinomyces cichoracearum</name>
    <dbReference type="NCBI Taxonomy" id="62708"/>
    <lineage>
        <taxon>Eukaryota</taxon>
        <taxon>Fungi</taxon>
        <taxon>Dikarya</taxon>
        <taxon>Ascomycota</taxon>
        <taxon>Pezizomycotina</taxon>
        <taxon>Leotiomycetes</taxon>
        <taxon>Erysiphales</taxon>
        <taxon>Erysiphaceae</taxon>
        <taxon>Golovinomyces</taxon>
    </lineage>
</organism>
<name>A0A420HM60_9PEZI</name>
<feature type="compositionally biased region" description="Basic and acidic residues" evidence="2">
    <location>
        <begin position="301"/>
        <end position="318"/>
    </location>
</feature>
<feature type="compositionally biased region" description="Basic and acidic residues" evidence="2">
    <location>
        <begin position="261"/>
        <end position="278"/>
    </location>
</feature>
<evidence type="ECO:0000256" key="2">
    <source>
        <dbReference type="SAM" id="MobiDB-lite"/>
    </source>
</evidence>
<protein>
    <submittedName>
        <fullName evidence="3">Putative cell wall biogenesis protein mhp1</fullName>
    </submittedName>
</protein>
<dbReference type="AlphaFoldDB" id="A0A420HM60"/>
<evidence type="ECO:0000313" key="4">
    <source>
        <dbReference type="Proteomes" id="UP000283383"/>
    </source>
</evidence>
<dbReference type="PANTHER" id="PTHR24111:SF0">
    <property type="entry name" value="LEUCINE-RICH REPEAT-CONTAINING PROTEIN"/>
    <property type="match status" value="1"/>
</dbReference>
<dbReference type="EMBL" id="MCBQ01018173">
    <property type="protein sequence ID" value="RKF58512.1"/>
    <property type="molecule type" value="Genomic_DNA"/>
</dbReference>
<keyword evidence="4" id="KW-1185">Reference proteome</keyword>
<reference evidence="3 4" key="1">
    <citation type="journal article" date="2018" name="BMC Genomics">
        <title>Comparative genome analyses reveal sequence features reflecting distinct modes of host-adaptation between dicot and monocot powdery mildew.</title>
        <authorList>
            <person name="Wu Y."/>
            <person name="Ma X."/>
            <person name="Pan Z."/>
            <person name="Kale S.D."/>
            <person name="Song Y."/>
            <person name="King H."/>
            <person name="Zhang Q."/>
            <person name="Presley C."/>
            <person name="Deng X."/>
            <person name="Wei C.I."/>
            <person name="Xiao S."/>
        </authorList>
    </citation>
    <scope>NUCLEOTIDE SEQUENCE [LARGE SCALE GENOMIC DNA]</scope>
    <source>
        <strain evidence="3">UMSG3</strain>
    </source>
</reference>
<proteinExistence type="predicted"/>
<feature type="region of interest" description="Disordered" evidence="2">
    <location>
        <begin position="233"/>
        <end position="318"/>
    </location>
</feature>
<dbReference type="Proteomes" id="UP000283383">
    <property type="component" value="Unassembled WGS sequence"/>
</dbReference>
<dbReference type="SUPFAM" id="SSF52047">
    <property type="entry name" value="RNI-like"/>
    <property type="match status" value="1"/>
</dbReference>
<sequence>MTQGNCANYVFEDTTLSQAQTSVDQSPNISPTRIKEPELAVKDCDYPTKALTCNSSKSCSESHQPRVHKVASIEKLLFTPSTLTKRNSWLSNLSLRFSSNSSNAHLTSSSSSVGNTESATTNGLVGPIFLKQAILPHAHRPIGDEPYIPASPRISNPSFLQNAFRRLSNSNNTGTVAQATAHKESGICERRVLNVDKNRERCDIKGLNQSKLRRVAFCVDVQIASCLKSYEDGGTQEKAHPKKKKGKYKQTKKLPQSIQTTKEKKPVEEGEPIHKVDSDNEPEVIYFPTTRSVSRKKEKKKRQEEERKARKEKNRRLAEAHGDVPLEVIISNNETLATVPKVQKSPTTDPLRIYKRCCQLRESQVVKRIAEQLLDLPDYSQNSGIVNRLDLTGHYFERSEMITFCDYLAVVPIYELVLENCALTDEDIRAILAGLLATKSPESESKLSTKRESNGTNQGGFIARLVLKNNPGIGSDGWQYICTFIAMCHSLNLIDISQIPFNQPSSAPETFENTENDQNNFPNDLSHILGNALSRRVRGKELKLLNMAECGLTSFQIGNIIDGIISGGLSRLCLAGNNISFEGIKHIGRYIRTGECKVLDLGGNNLGNELGAIADALNEENTLHSLSLAGCNLSLDHLWDLFSALAKLKNLRFIDLSNNPLLFGSEPNALRLFRRYLPQMKALKRIILASVSLTFDQAIALAEILPEVPCLAHINIMENPLRAALEPSDKKDKLKQEEACALYTSLMVAVHLSKTLICVDIEVPSSESSDLVKALARQVVAHCLWNMEQGSMAEVGGSESQEVKKDIIVPDILLHLINHKEELAESPGTKEFIVPDDNYIIGGSGIVKALSICLNNLDIDARTNSIRDSITTRDSAAIEVRANTMSKTLLNLARNIHSQLQLTIRESKIRDSSCYRNLLSLNQTLEDLIQRFEDKFPEISLISTTSSPASSPSEFGDVSCIPVLLVPDSQYLKVQPTYSEISVSDDESSHLKPVISKSPSDLSVAGTI</sequence>
<accession>A0A420HM60</accession>
<evidence type="ECO:0000256" key="1">
    <source>
        <dbReference type="ARBA" id="ARBA00022737"/>
    </source>
</evidence>
<dbReference type="Gene3D" id="3.80.10.10">
    <property type="entry name" value="Ribonuclease Inhibitor"/>
    <property type="match status" value="1"/>
</dbReference>
<keyword evidence="1" id="KW-0677">Repeat</keyword>
<dbReference type="InterPro" id="IPR032675">
    <property type="entry name" value="LRR_dom_sf"/>
</dbReference>
<dbReference type="InterPro" id="IPR052201">
    <property type="entry name" value="LRR-containing_regulator"/>
</dbReference>
<dbReference type="STRING" id="62708.A0A420HM60"/>
<evidence type="ECO:0000313" key="3">
    <source>
        <dbReference type="EMBL" id="RKF58512.1"/>
    </source>
</evidence>